<feature type="domain" description="Protein kinase" evidence="1">
    <location>
        <begin position="31"/>
        <end position="232"/>
    </location>
</feature>
<dbReference type="Pfam" id="PF00069">
    <property type="entry name" value="Pkinase"/>
    <property type="match status" value="1"/>
</dbReference>
<dbReference type="PANTHER" id="PTHR37171:SF1">
    <property type="entry name" value="SERINE_THREONINE-PROTEIN KINASE YRZF-RELATED"/>
    <property type="match status" value="1"/>
</dbReference>
<dbReference type="GO" id="GO:0005524">
    <property type="term" value="F:ATP binding"/>
    <property type="evidence" value="ECO:0007669"/>
    <property type="project" value="InterPro"/>
</dbReference>
<protein>
    <submittedName>
        <fullName evidence="2">Serine/threonine protein kinase</fullName>
    </submittedName>
</protein>
<name>A0A832ZSK0_9EURY</name>
<evidence type="ECO:0000313" key="3">
    <source>
        <dbReference type="Proteomes" id="UP000618343"/>
    </source>
</evidence>
<dbReference type="GO" id="GO:0004674">
    <property type="term" value="F:protein serine/threonine kinase activity"/>
    <property type="evidence" value="ECO:0007669"/>
    <property type="project" value="UniProtKB-KW"/>
</dbReference>
<sequence length="232" mass="27272">MDYLDRFKEHKVIGKLVNWRRLEDIVDSHNIELLDVLGKGHRGVVFKGIYRNREVAIKVPRVDAKNTIYEEGLILKEVNNLNIGPKLYIFSRDYLIMEYVKGITLKEYISRGEIDREEYLHIIKEVLKQCLRLDIHRIDHGEIQGGKHIIIRYPQVYLIDFGSGKVGRTPCNFTSAVSLFFTRSYIGRRTCEVLNISEMERDIIMKFVKKYKKYIKDSYVVKSPITRISNSQ</sequence>
<keyword evidence="2" id="KW-0723">Serine/threonine-protein kinase</keyword>
<dbReference type="EMBL" id="DQUO01000062">
    <property type="protein sequence ID" value="HIP91658.1"/>
    <property type="molecule type" value="Genomic_DNA"/>
</dbReference>
<dbReference type="PANTHER" id="PTHR37171">
    <property type="entry name" value="SERINE/THREONINE-PROTEIN KINASE YRZF-RELATED"/>
    <property type="match status" value="1"/>
</dbReference>
<dbReference type="InterPro" id="IPR052396">
    <property type="entry name" value="Meiotic_Drive_Suppr_Kinase"/>
</dbReference>
<dbReference type="InterPro" id="IPR011009">
    <property type="entry name" value="Kinase-like_dom_sf"/>
</dbReference>
<reference evidence="2" key="1">
    <citation type="journal article" date="2020" name="ISME J.">
        <title>Gammaproteobacteria mediating utilization of methyl-, sulfur- and petroleum organic compounds in deep ocean hydrothermal plumes.</title>
        <authorList>
            <person name="Zhou Z."/>
            <person name="Liu Y."/>
            <person name="Pan J."/>
            <person name="Cron B.R."/>
            <person name="Toner B.M."/>
            <person name="Anantharaman K."/>
            <person name="Breier J.A."/>
            <person name="Dick G.J."/>
            <person name="Li M."/>
        </authorList>
    </citation>
    <scope>NUCLEOTIDE SEQUENCE</scope>
    <source>
        <strain evidence="2">SZUA-1471</strain>
    </source>
</reference>
<proteinExistence type="predicted"/>
<keyword evidence="2" id="KW-0808">Transferase</keyword>
<comment type="caution">
    <text evidence="2">The sequence shown here is derived from an EMBL/GenBank/DDBJ whole genome shotgun (WGS) entry which is preliminary data.</text>
</comment>
<evidence type="ECO:0000259" key="1">
    <source>
        <dbReference type="PROSITE" id="PS50011"/>
    </source>
</evidence>
<accession>A0A832ZSK0</accession>
<dbReference type="SUPFAM" id="SSF56112">
    <property type="entry name" value="Protein kinase-like (PK-like)"/>
    <property type="match status" value="1"/>
</dbReference>
<dbReference type="InterPro" id="IPR000719">
    <property type="entry name" value="Prot_kinase_dom"/>
</dbReference>
<dbReference type="AlphaFoldDB" id="A0A832ZSK0"/>
<organism evidence="2 3">
    <name type="scientific">Methanothermococcus okinawensis</name>
    <dbReference type="NCBI Taxonomy" id="155863"/>
    <lineage>
        <taxon>Archaea</taxon>
        <taxon>Methanobacteriati</taxon>
        <taxon>Methanobacteriota</taxon>
        <taxon>Methanomada group</taxon>
        <taxon>Methanococci</taxon>
        <taxon>Methanococcales</taxon>
        <taxon>Methanococcaceae</taxon>
        <taxon>Methanothermococcus</taxon>
    </lineage>
</organism>
<keyword evidence="2" id="KW-0418">Kinase</keyword>
<gene>
    <name evidence="2" type="ORF">EYH21_05115</name>
</gene>
<dbReference type="PROSITE" id="PS50011">
    <property type="entry name" value="PROTEIN_KINASE_DOM"/>
    <property type="match status" value="1"/>
</dbReference>
<dbReference type="Gene3D" id="1.10.510.10">
    <property type="entry name" value="Transferase(Phosphotransferase) domain 1"/>
    <property type="match status" value="1"/>
</dbReference>
<dbReference type="Proteomes" id="UP000618343">
    <property type="component" value="Unassembled WGS sequence"/>
</dbReference>
<evidence type="ECO:0000313" key="2">
    <source>
        <dbReference type="EMBL" id="HIP91658.1"/>
    </source>
</evidence>